<dbReference type="EMBL" id="JBHEZY010000013">
    <property type="protein sequence ID" value="MFC1434371.1"/>
    <property type="molecule type" value="Genomic_DNA"/>
</dbReference>
<comment type="caution">
    <text evidence="1">The sequence shown here is derived from an EMBL/GenBank/DDBJ whole genome shotgun (WGS) entry which is preliminary data.</text>
</comment>
<name>A0ABV6X7W0_9ACTN</name>
<accession>A0ABV6X7W0</accession>
<evidence type="ECO:0000313" key="2">
    <source>
        <dbReference type="Proteomes" id="UP001592530"/>
    </source>
</evidence>
<evidence type="ECO:0000313" key="1">
    <source>
        <dbReference type="EMBL" id="MFC1434371.1"/>
    </source>
</evidence>
<organism evidence="1 2">
    <name type="scientific">Streptacidiphilus alkalitolerans</name>
    <dbReference type="NCBI Taxonomy" id="3342712"/>
    <lineage>
        <taxon>Bacteria</taxon>
        <taxon>Bacillati</taxon>
        <taxon>Actinomycetota</taxon>
        <taxon>Actinomycetes</taxon>
        <taxon>Kitasatosporales</taxon>
        <taxon>Streptomycetaceae</taxon>
        <taxon>Streptacidiphilus</taxon>
    </lineage>
</organism>
<dbReference type="RefSeq" id="WP_380556804.1">
    <property type="nucleotide sequence ID" value="NZ_JBHEZY010000013.1"/>
</dbReference>
<gene>
    <name evidence="1" type="ORF">ACEZDB_27400</name>
</gene>
<dbReference type="Proteomes" id="UP001592530">
    <property type="component" value="Unassembled WGS sequence"/>
</dbReference>
<sequence>MTISQAQLDGEACVVCGASEGFLIPAGYFFAPDGGGGRRSWAVVACPKERRPKL</sequence>
<reference evidence="1 2" key="1">
    <citation type="submission" date="2024-09" db="EMBL/GenBank/DDBJ databases">
        <authorList>
            <person name="Lee S.D."/>
        </authorList>
    </citation>
    <scope>NUCLEOTIDE SEQUENCE [LARGE SCALE GENOMIC DNA]</scope>
    <source>
        <strain evidence="1 2">N1-3</strain>
    </source>
</reference>
<proteinExistence type="predicted"/>
<protein>
    <submittedName>
        <fullName evidence="1">Uncharacterized protein</fullName>
    </submittedName>
</protein>